<proteinExistence type="inferred from homology"/>
<evidence type="ECO:0000256" key="2">
    <source>
        <dbReference type="SAM" id="Coils"/>
    </source>
</evidence>
<evidence type="ECO:0000256" key="1">
    <source>
        <dbReference type="ARBA" id="ARBA00043985"/>
    </source>
</evidence>
<dbReference type="Proteomes" id="UP000319976">
    <property type="component" value="Chromosome"/>
</dbReference>
<dbReference type="OrthoDB" id="9779630at2"/>
<name>A0A517T989_9PLAN</name>
<protein>
    <submittedName>
        <fullName evidence="4">Phage shock protein A</fullName>
    </submittedName>
</protein>
<dbReference type="RefSeq" id="WP_145262556.1">
    <property type="nucleotide sequence ID" value="NZ_CP036316.1"/>
</dbReference>
<feature type="region of interest" description="Disordered" evidence="3">
    <location>
        <begin position="141"/>
        <end position="168"/>
    </location>
</feature>
<dbReference type="GO" id="GO:0009271">
    <property type="term" value="P:phage shock"/>
    <property type="evidence" value="ECO:0007669"/>
    <property type="project" value="TreeGrafter"/>
</dbReference>
<dbReference type="InterPro" id="IPR007157">
    <property type="entry name" value="PspA_VIPP1"/>
</dbReference>
<sequence>MPYFSRLTDIVTCNLSDLLKESEQPEDTLTEIIQEMESGLSGARRSVNTAAGNVQRLHGDIEEQKSQLGIWLDEAKRKLSSGDEDAARIALLRKQETEDVIAGLEQEHEAAQATHRHLETMLRALEGRLADARRKHAEIAGPEMSAAKMESPLMASAPPESVPDSRSQAIEDELAALRKELG</sequence>
<keyword evidence="5" id="KW-1185">Reference proteome</keyword>
<dbReference type="KEGG" id="chya:V22_22000"/>
<feature type="coiled-coil region" evidence="2">
    <location>
        <begin position="94"/>
        <end position="135"/>
    </location>
</feature>
<dbReference type="GO" id="GO:0005829">
    <property type="term" value="C:cytosol"/>
    <property type="evidence" value="ECO:0007669"/>
    <property type="project" value="TreeGrafter"/>
</dbReference>
<dbReference type="EMBL" id="CP036316">
    <property type="protein sequence ID" value="QDT64954.1"/>
    <property type="molecule type" value="Genomic_DNA"/>
</dbReference>
<organism evidence="4 5">
    <name type="scientific">Calycomorphotria hydatis</name>
    <dbReference type="NCBI Taxonomy" id="2528027"/>
    <lineage>
        <taxon>Bacteria</taxon>
        <taxon>Pseudomonadati</taxon>
        <taxon>Planctomycetota</taxon>
        <taxon>Planctomycetia</taxon>
        <taxon>Planctomycetales</taxon>
        <taxon>Planctomycetaceae</taxon>
        <taxon>Calycomorphotria</taxon>
    </lineage>
</organism>
<evidence type="ECO:0000313" key="4">
    <source>
        <dbReference type="EMBL" id="QDT64954.1"/>
    </source>
</evidence>
<dbReference type="PANTHER" id="PTHR31088:SF6">
    <property type="entry name" value="PHAGE SHOCK PROTEIN A"/>
    <property type="match status" value="1"/>
</dbReference>
<accession>A0A517T989</accession>
<dbReference type="AlphaFoldDB" id="A0A517T989"/>
<evidence type="ECO:0000313" key="5">
    <source>
        <dbReference type="Proteomes" id="UP000319976"/>
    </source>
</evidence>
<reference evidence="4 5" key="1">
    <citation type="submission" date="2019-02" db="EMBL/GenBank/DDBJ databases">
        <title>Deep-cultivation of Planctomycetes and their phenomic and genomic characterization uncovers novel biology.</title>
        <authorList>
            <person name="Wiegand S."/>
            <person name="Jogler M."/>
            <person name="Boedeker C."/>
            <person name="Pinto D."/>
            <person name="Vollmers J."/>
            <person name="Rivas-Marin E."/>
            <person name="Kohn T."/>
            <person name="Peeters S.H."/>
            <person name="Heuer A."/>
            <person name="Rast P."/>
            <person name="Oberbeckmann S."/>
            <person name="Bunk B."/>
            <person name="Jeske O."/>
            <person name="Meyerdierks A."/>
            <person name="Storesund J.E."/>
            <person name="Kallscheuer N."/>
            <person name="Luecker S."/>
            <person name="Lage O.M."/>
            <person name="Pohl T."/>
            <person name="Merkel B.J."/>
            <person name="Hornburger P."/>
            <person name="Mueller R.-W."/>
            <person name="Bruemmer F."/>
            <person name="Labrenz M."/>
            <person name="Spormann A.M."/>
            <person name="Op den Camp H."/>
            <person name="Overmann J."/>
            <person name="Amann R."/>
            <person name="Jetten M.S.M."/>
            <person name="Mascher T."/>
            <person name="Medema M.H."/>
            <person name="Devos D.P."/>
            <person name="Kaster A.-K."/>
            <person name="Ovreas L."/>
            <person name="Rohde M."/>
            <person name="Galperin M.Y."/>
            <person name="Jogler C."/>
        </authorList>
    </citation>
    <scope>NUCLEOTIDE SEQUENCE [LARGE SCALE GENOMIC DNA]</scope>
    <source>
        <strain evidence="4 5">V22</strain>
    </source>
</reference>
<keyword evidence="2" id="KW-0175">Coiled coil</keyword>
<gene>
    <name evidence="4" type="primary">pspA_3</name>
    <name evidence="4" type="ORF">V22_22000</name>
</gene>
<dbReference type="PANTHER" id="PTHR31088">
    <property type="entry name" value="MEMBRANE-ASSOCIATED PROTEIN VIPP1, CHLOROPLASTIC"/>
    <property type="match status" value="1"/>
</dbReference>
<dbReference type="Pfam" id="PF04012">
    <property type="entry name" value="PspA_IM30"/>
    <property type="match status" value="1"/>
</dbReference>
<comment type="similarity">
    <text evidence="1">Belongs to the PspA/Vipp/IM30 family.</text>
</comment>
<evidence type="ECO:0000256" key="3">
    <source>
        <dbReference type="SAM" id="MobiDB-lite"/>
    </source>
</evidence>